<organism evidence="2 3">
    <name type="scientific">Geranomyces variabilis</name>
    <dbReference type="NCBI Taxonomy" id="109894"/>
    <lineage>
        <taxon>Eukaryota</taxon>
        <taxon>Fungi</taxon>
        <taxon>Fungi incertae sedis</taxon>
        <taxon>Chytridiomycota</taxon>
        <taxon>Chytridiomycota incertae sedis</taxon>
        <taxon>Chytridiomycetes</taxon>
        <taxon>Spizellomycetales</taxon>
        <taxon>Powellomycetaceae</taxon>
        <taxon>Geranomyces</taxon>
    </lineage>
</organism>
<accession>A0AAD5TQX9</accession>
<protein>
    <submittedName>
        <fullName evidence="2">Uncharacterized protein</fullName>
    </submittedName>
</protein>
<feature type="compositionally biased region" description="Basic and acidic residues" evidence="1">
    <location>
        <begin position="596"/>
        <end position="615"/>
    </location>
</feature>
<dbReference type="EMBL" id="JADGJQ010000003">
    <property type="protein sequence ID" value="KAJ3184570.1"/>
    <property type="molecule type" value="Genomic_DNA"/>
</dbReference>
<name>A0AAD5TQX9_9FUNG</name>
<dbReference type="Proteomes" id="UP001212152">
    <property type="component" value="Unassembled WGS sequence"/>
</dbReference>
<reference evidence="2" key="1">
    <citation type="submission" date="2020-05" db="EMBL/GenBank/DDBJ databases">
        <title>Phylogenomic resolution of chytrid fungi.</title>
        <authorList>
            <person name="Stajich J.E."/>
            <person name="Amses K."/>
            <person name="Simmons R."/>
            <person name="Seto K."/>
            <person name="Myers J."/>
            <person name="Bonds A."/>
            <person name="Quandt C.A."/>
            <person name="Barry K."/>
            <person name="Liu P."/>
            <person name="Grigoriev I."/>
            <person name="Longcore J.E."/>
            <person name="James T.Y."/>
        </authorList>
    </citation>
    <scope>NUCLEOTIDE SEQUENCE</scope>
    <source>
        <strain evidence="2">JEL0379</strain>
    </source>
</reference>
<proteinExistence type="predicted"/>
<keyword evidence="3" id="KW-1185">Reference proteome</keyword>
<sequence>MQACGLLCSSILHNQLGPSARYLNKAVTPAQLLLHTEPDVRKMFSLPPVIVPADSASSAMNVDINPSAPEPDGIFSTSEMDVDGNQHVPELASILSTIRMDLDTIPPGSAPLPSAGSESHSSLMYADNNQPASSLIEKDTFACLAKLNIGRPANVNQSRYITQVLCNHLGTALTSEIVDDAKAAFDPYAALLKVFMRGYQTVVNRLFNKRGSILRNQAGCLITEAVPYMKAKALPKTSKSGKKAQSLLETADSSLGNANALSEDAELLPDWRPFVFVAGCNSKSKKVVYIREYLVLCQFKSADSNKLTGKFAFLFSCTKTRGTLIPPKRAVPEHFTACVNEVLKENLVMMCCQSGRVYTGLRWKNKQTAEASLQSLQKLDAILGAIDLGPCLSGIRMFDLDVTRAVCPWGKRAPATAPPKQHAVDAFERQYLLPASVNVKPEQPSPARLAAASLEIAYPYHNLTPPQKLCVFALTSQCRGGYFERVPKYNSIDTSKRKQGRKSTPRDRELCIQVDLPKSMVQEKSMGKEKDKDHGAEHEKTIRELLFGISASANAGLGNAELGVTYTLVAFHPDGKKSPMEAVKTDLERYQERTRKQLNDKRNNAEHAVPHHISAEEVFWQSPKSRD</sequence>
<feature type="region of interest" description="Disordered" evidence="1">
    <location>
        <begin position="596"/>
        <end position="627"/>
    </location>
</feature>
<evidence type="ECO:0000256" key="1">
    <source>
        <dbReference type="SAM" id="MobiDB-lite"/>
    </source>
</evidence>
<gene>
    <name evidence="2" type="ORF">HDU87_003971</name>
</gene>
<evidence type="ECO:0000313" key="2">
    <source>
        <dbReference type="EMBL" id="KAJ3184570.1"/>
    </source>
</evidence>
<evidence type="ECO:0000313" key="3">
    <source>
        <dbReference type="Proteomes" id="UP001212152"/>
    </source>
</evidence>
<comment type="caution">
    <text evidence="2">The sequence shown here is derived from an EMBL/GenBank/DDBJ whole genome shotgun (WGS) entry which is preliminary data.</text>
</comment>
<dbReference type="AlphaFoldDB" id="A0AAD5TQX9"/>